<dbReference type="Proteomes" id="UP000242712">
    <property type="component" value="Unassembled WGS sequence"/>
</dbReference>
<dbReference type="EMBL" id="PPPX01000016">
    <property type="protein sequence ID" value="POA08304.1"/>
    <property type="molecule type" value="Genomic_DNA"/>
</dbReference>
<dbReference type="AlphaFoldDB" id="A0A2K4FAD5"/>
<accession>A0A2K4FAD5</accession>
<dbReference type="RefSeq" id="WP_103372097.1">
    <property type="nucleotide sequence ID" value="NZ_CBCRVO010000002.1"/>
</dbReference>
<protein>
    <submittedName>
        <fullName evidence="1">Uncharacterized protein</fullName>
    </submittedName>
</protein>
<keyword evidence="2" id="KW-1185">Reference proteome</keyword>
<dbReference type="GeneID" id="98298570"/>
<gene>
    <name evidence="1" type="ORF">CD039_09440</name>
</gene>
<dbReference type="OrthoDB" id="2402370at2"/>
<organism evidence="1 2">
    <name type="scientific">Staphylococcus argensis</name>
    <dbReference type="NCBI Taxonomy" id="1607738"/>
    <lineage>
        <taxon>Bacteria</taxon>
        <taxon>Bacillati</taxon>
        <taxon>Bacillota</taxon>
        <taxon>Bacilli</taxon>
        <taxon>Bacillales</taxon>
        <taxon>Staphylococcaceae</taxon>
        <taxon>Staphylococcus</taxon>
    </lineage>
</organism>
<sequence length="87" mass="10174">MANYEGTDIQIDPKEIDLDWSQLITDEQEMLEAGYPLELIAHWVDNNILEPFSVDNQRQFYTQDVFKATVYQAMEQQSVADNKEVMD</sequence>
<evidence type="ECO:0000313" key="2">
    <source>
        <dbReference type="Proteomes" id="UP000242712"/>
    </source>
</evidence>
<name>A0A2K4FAD5_9STAP</name>
<comment type="caution">
    <text evidence="1">The sequence shown here is derived from an EMBL/GenBank/DDBJ whole genome shotgun (WGS) entry which is preliminary data.</text>
</comment>
<evidence type="ECO:0000313" key="1">
    <source>
        <dbReference type="EMBL" id="POA08304.1"/>
    </source>
</evidence>
<proteinExistence type="predicted"/>
<reference evidence="1 2" key="1">
    <citation type="submission" date="2017-08" db="EMBL/GenBank/DDBJ databases">
        <title>Draft genome sequences of 64 type strains of genus Staph aureus.</title>
        <authorList>
            <person name="Cole K."/>
            <person name="Golubchik T."/>
            <person name="Russell J."/>
            <person name="Foster D."/>
            <person name="Llewelyn M."/>
            <person name="Wilson D."/>
            <person name="Crook D."/>
            <person name="Paul J."/>
        </authorList>
    </citation>
    <scope>NUCLEOTIDE SEQUENCE [LARGE SCALE GENOMIC DNA]</scope>
    <source>
        <strain evidence="1 2">DSM 29875</strain>
    </source>
</reference>